<reference evidence="1" key="1">
    <citation type="journal article" date="2015" name="Nature">
        <title>Complex archaea that bridge the gap between prokaryotes and eukaryotes.</title>
        <authorList>
            <person name="Spang A."/>
            <person name="Saw J.H."/>
            <person name="Jorgensen S.L."/>
            <person name="Zaremba-Niedzwiedzka K."/>
            <person name="Martijn J."/>
            <person name="Lind A.E."/>
            <person name="van Eijk R."/>
            <person name="Schleper C."/>
            <person name="Guy L."/>
            <person name="Ettema T.J."/>
        </authorList>
    </citation>
    <scope>NUCLEOTIDE SEQUENCE</scope>
</reference>
<organism evidence="1">
    <name type="scientific">marine sediment metagenome</name>
    <dbReference type="NCBI Taxonomy" id="412755"/>
    <lineage>
        <taxon>unclassified sequences</taxon>
        <taxon>metagenomes</taxon>
        <taxon>ecological metagenomes</taxon>
    </lineage>
</organism>
<name>A0A0F9W6J1_9ZZZZ</name>
<protein>
    <submittedName>
        <fullName evidence="1">Uncharacterized protein</fullName>
    </submittedName>
</protein>
<comment type="caution">
    <text evidence="1">The sequence shown here is derived from an EMBL/GenBank/DDBJ whole genome shotgun (WGS) entry which is preliminary data.</text>
</comment>
<dbReference type="EMBL" id="LAZR01000340">
    <property type="protein sequence ID" value="KKN73668.1"/>
    <property type="molecule type" value="Genomic_DNA"/>
</dbReference>
<gene>
    <name evidence="1" type="ORF">LCGC14_0398690</name>
</gene>
<sequence length="89" mass="10583">MAEYRKPMVSLIARLRSLLTARRDLRRRVEREAYTLITVMPPDEAWEEARRRGHDEPAEQRLWYLVRREITRNSGFVRQPDTATRMGAG</sequence>
<dbReference type="AlphaFoldDB" id="A0A0F9W6J1"/>
<accession>A0A0F9W6J1</accession>
<evidence type="ECO:0000313" key="1">
    <source>
        <dbReference type="EMBL" id="KKN73668.1"/>
    </source>
</evidence>
<proteinExistence type="predicted"/>